<sequence length="350" mass="38887">MASLLKDMGMLEWESRNEESDLASTYSLVYNTVINKFMECGTRIIIELQKRSPEELLAGKLEPSPSATETEVAVDSVRSNPSINKMIMAPPMPLSQDNFTGPTAVNGHNWTSIQESLGLNAGGGLEPTDVPNASMEKTCSHYSQNPNHGVPEGTWSLPGAFEASKKLPTSTQAVGRLPCEFLGLFTCKMRFRLSDVSGWIDHIRYQHLGGMLPDQCSCWFCDTTFSAANEGGDLLTNFTTRMEHISDHFKMGGCGDDHVRPDNYMLEHLRFYKLLAPPTSDTRPASPSWAQKARSKGRGSRADRRTLRGSRLSTDPSHGRLHEPRATRGQQQTMDLDAGSLRKRRPVTRR</sequence>
<keyword evidence="3" id="KW-1185">Reference proteome</keyword>
<feature type="compositionally biased region" description="Basic and acidic residues" evidence="1">
    <location>
        <begin position="317"/>
        <end position="326"/>
    </location>
</feature>
<evidence type="ECO:0000313" key="3">
    <source>
        <dbReference type="Proteomes" id="UP001480595"/>
    </source>
</evidence>
<comment type="caution">
    <text evidence="2">The sequence shown here is derived from an EMBL/GenBank/DDBJ whole genome shotgun (WGS) entry which is preliminary data.</text>
</comment>
<reference evidence="2 3" key="1">
    <citation type="submission" date="2023-01" db="EMBL/GenBank/DDBJ databases">
        <title>Analysis of 21 Apiospora genomes using comparative genomics revels a genus with tremendous synthesis potential of carbohydrate active enzymes and secondary metabolites.</title>
        <authorList>
            <person name="Sorensen T."/>
        </authorList>
    </citation>
    <scope>NUCLEOTIDE SEQUENCE [LARGE SCALE GENOMIC DNA]</scope>
    <source>
        <strain evidence="2 3">CBS 135458</strain>
    </source>
</reference>
<dbReference type="RefSeq" id="XP_066719807.1">
    <property type="nucleotide sequence ID" value="XM_066853952.1"/>
</dbReference>
<evidence type="ECO:0000256" key="1">
    <source>
        <dbReference type="SAM" id="MobiDB-lite"/>
    </source>
</evidence>
<accession>A0ABR1W5E1</accession>
<protein>
    <recommendedName>
        <fullName evidence="4">C2H2-type domain-containing protein</fullName>
    </recommendedName>
</protein>
<feature type="region of interest" description="Disordered" evidence="1">
    <location>
        <begin position="277"/>
        <end position="350"/>
    </location>
</feature>
<feature type="compositionally biased region" description="Polar residues" evidence="1">
    <location>
        <begin position="279"/>
        <end position="289"/>
    </location>
</feature>
<evidence type="ECO:0008006" key="4">
    <source>
        <dbReference type="Google" id="ProtNLM"/>
    </source>
</evidence>
<dbReference type="EMBL" id="JAQQWL010000003">
    <property type="protein sequence ID" value="KAK8078736.1"/>
    <property type="molecule type" value="Genomic_DNA"/>
</dbReference>
<gene>
    <name evidence="2" type="ORF">PG994_002543</name>
</gene>
<evidence type="ECO:0000313" key="2">
    <source>
        <dbReference type="EMBL" id="KAK8078736.1"/>
    </source>
</evidence>
<name>A0ABR1W5E1_9PEZI</name>
<dbReference type="GeneID" id="92087015"/>
<organism evidence="2 3">
    <name type="scientific">Apiospora phragmitis</name>
    <dbReference type="NCBI Taxonomy" id="2905665"/>
    <lineage>
        <taxon>Eukaryota</taxon>
        <taxon>Fungi</taxon>
        <taxon>Dikarya</taxon>
        <taxon>Ascomycota</taxon>
        <taxon>Pezizomycotina</taxon>
        <taxon>Sordariomycetes</taxon>
        <taxon>Xylariomycetidae</taxon>
        <taxon>Amphisphaeriales</taxon>
        <taxon>Apiosporaceae</taxon>
        <taxon>Apiospora</taxon>
    </lineage>
</organism>
<proteinExistence type="predicted"/>
<dbReference type="Proteomes" id="UP001480595">
    <property type="component" value="Unassembled WGS sequence"/>
</dbReference>
<feature type="compositionally biased region" description="Basic residues" evidence="1">
    <location>
        <begin position="341"/>
        <end position="350"/>
    </location>
</feature>